<accession>A0ACB8C738</accession>
<dbReference type="Proteomes" id="UP000821865">
    <property type="component" value="Chromosome 8"/>
</dbReference>
<protein>
    <submittedName>
        <fullName evidence="1">Uncharacterized protein</fullName>
    </submittedName>
</protein>
<proteinExistence type="predicted"/>
<keyword evidence="2" id="KW-1185">Reference proteome</keyword>
<name>A0ACB8C738_DERSI</name>
<reference evidence="1" key="1">
    <citation type="submission" date="2020-05" db="EMBL/GenBank/DDBJ databases">
        <title>Large-scale comparative analyses of tick genomes elucidate their genetic diversity and vector capacities.</title>
        <authorList>
            <person name="Jia N."/>
            <person name="Wang J."/>
            <person name="Shi W."/>
            <person name="Du L."/>
            <person name="Sun Y."/>
            <person name="Zhan W."/>
            <person name="Jiang J."/>
            <person name="Wang Q."/>
            <person name="Zhang B."/>
            <person name="Ji P."/>
            <person name="Sakyi L.B."/>
            <person name="Cui X."/>
            <person name="Yuan T."/>
            <person name="Jiang B."/>
            <person name="Yang W."/>
            <person name="Lam T.T.-Y."/>
            <person name="Chang Q."/>
            <person name="Ding S."/>
            <person name="Wang X."/>
            <person name="Zhu J."/>
            <person name="Ruan X."/>
            <person name="Zhao L."/>
            <person name="Wei J."/>
            <person name="Que T."/>
            <person name="Du C."/>
            <person name="Cheng J."/>
            <person name="Dai P."/>
            <person name="Han X."/>
            <person name="Huang E."/>
            <person name="Gao Y."/>
            <person name="Liu J."/>
            <person name="Shao H."/>
            <person name="Ye R."/>
            <person name="Li L."/>
            <person name="Wei W."/>
            <person name="Wang X."/>
            <person name="Wang C."/>
            <person name="Yang T."/>
            <person name="Huo Q."/>
            <person name="Li W."/>
            <person name="Guo W."/>
            <person name="Chen H."/>
            <person name="Zhou L."/>
            <person name="Ni X."/>
            <person name="Tian J."/>
            <person name="Zhou Y."/>
            <person name="Sheng Y."/>
            <person name="Liu T."/>
            <person name="Pan Y."/>
            <person name="Xia L."/>
            <person name="Li J."/>
            <person name="Zhao F."/>
            <person name="Cao W."/>
        </authorList>
    </citation>
    <scope>NUCLEOTIDE SEQUENCE</scope>
    <source>
        <strain evidence="1">Dsil-2018</strain>
    </source>
</reference>
<comment type="caution">
    <text evidence="1">The sequence shown here is derived from an EMBL/GenBank/DDBJ whole genome shotgun (WGS) entry which is preliminary data.</text>
</comment>
<evidence type="ECO:0000313" key="1">
    <source>
        <dbReference type="EMBL" id="KAH7936696.1"/>
    </source>
</evidence>
<dbReference type="EMBL" id="CM023477">
    <property type="protein sequence ID" value="KAH7936696.1"/>
    <property type="molecule type" value="Genomic_DNA"/>
</dbReference>
<gene>
    <name evidence="1" type="ORF">HPB49_003127</name>
</gene>
<sequence>MKEVDSNYCSNCLEYMPSPEARVKKNKCSTCFECPSCGHTLSVRATTIQVQTPEEPGKAVAKKVYYMACGLCRWATKDVGLPDQPLATGGWQEYENPWSKQVGTLFEHYRLVAQRDKMERDRKKASQRAGYLQFSDRYGVSAVVAKKFAGLISVG</sequence>
<organism evidence="1 2">
    <name type="scientific">Dermacentor silvarum</name>
    <name type="common">Tick</name>
    <dbReference type="NCBI Taxonomy" id="543639"/>
    <lineage>
        <taxon>Eukaryota</taxon>
        <taxon>Metazoa</taxon>
        <taxon>Ecdysozoa</taxon>
        <taxon>Arthropoda</taxon>
        <taxon>Chelicerata</taxon>
        <taxon>Arachnida</taxon>
        <taxon>Acari</taxon>
        <taxon>Parasitiformes</taxon>
        <taxon>Ixodida</taxon>
        <taxon>Ixodoidea</taxon>
        <taxon>Ixodidae</taxon>
        <taxon>Rhipicephalinae</taxon>
        <taxon>Dermacentor</taxon>
    </lineage>
</organism>
<evidence type="ECO:0000313" key="2">
    <source>
        <dbReference type="Proteomes" id="UP000821865"/>
    </source>
</evidence>